<reference evidence="2" key="1">
    <citation type="submission" date="2020-02" db="EMBL/GenBank/DDBJ databases">
        <authorList>
            <person name="Meier V. D."/>
        </authorList>
    </citation>
    <scope>NUCLEOTIDE SEQUENCE</scope>
    <source>
        <strain evidence="2">AVDCRST_MAG83</strain>
    </source>
</reference>
<protein>
    <recommendedName>
        <fullName evidence="3">DUF4307 domain-containing protein</fullName>
    </recommendedName>
</protein>
<proteinExistence type="predicted"/>
<evidence type="ECO:0008006" key="3">
    <source>
        <dbReference type="Google" id="ProtNLM"/>
    </source>
</evidence>
<keyword evidence="1" id="KW-0812">Transmembrane</keyword>
<dbReference type="Pfam" id="PF14155">
    <property type="entry name" value="DUF4307"/>
    <property type="match status" value="1"/>
</dbReference>
<dbReference type="InterPro" id="IPR025443">
    <property type="entry name" value="DUF4307"/>
</dbReference>
<evidence type="ECO:0000256" key="1">
    <source>
        <dbReference type="SAM" id="Phobius"/>
    </source>
</evidence>
<sequence length="142" mass="14808">MSSGNAPTPRVANRYGAPKPVRAAGRRRWWVIGALAAAVIAIGIFAFSNVGPRVSFKDVGFSFSSDEQARVDFEVTKPTDATAHCAVQVLSENYAVVGWKVVTIGPAGAGGGRTTAQQVELRTDSPGVSGGVDSCWIAGTRD</sequence>
<keyword evidence="1" id="KW-0472">Membrane</keyword>
<dbReference type="AlphaFoldDB" id="A0A6J4H4B2"/>
<dbReference type="EMBL" id="CADCTE010000008">
    <property type="protein sequence ID" value="CAA9212939.1"/>
    <property type="molecule type" value="Genomic_DNA"/>
</dbReference>
<keyword evidence="1" id="KW-1133">Transmembrane helix</keyword>
<name>A0A6J4H4B2_9MICC</name>
<gene>
    <name evidence="2" type="ORF">AVDCRST_MAG83-178</name>
</gene>
<feature type="transmembrane region" description="Helical" evidence="1">
    <location>
        <begin position="29"/>
        <end position="47"/>
    </location>
</feature>
<dbReference type="RefSeq" id="WP_294563567.1">
    <property type="nucleotide sequence ID" value="NZ_CADCTE010000008.1"/>
</dbReference>
<evidence type="ECO:0000313" key="2">
    <source>
        <dbReference type="EMBL" id="CAA9212939.1"/>
    </source>
</evidence>
<organism evidence="2">
    <name type="scientific">uncultured Arthrobacter sp</name>
    <dbReference type="NCBI Taxonomy" id="114050"/>
    <lineage>
        <taxon>Bacteria</taxon>
        <taxon>Bacillati</taxon>
        <taxon>Actinomycetota</taxon>
        <taxon>Actinomycetes</taxon>
        <taxon>Micrococcales</taxon>
        <taxon>Micrococcaceae</taxon>
        <taxon>Arthrobacter</taxon>
        <taxon>environmental samples</taxon>
    </lineage>
</organism>
<accession>A0A6J4H4B2</accession>